<dbReference type="PANTHER" id="PTHR42685">
    <property type="entry name" value="GERANYLGERANYL DIPHOSPHATE REDUCTASE"/>
    <property type="match status" value="1"/>
</dbReference>
<dbReference type="SUPFAM" id="SSF51905">
    <property type="entry name" value="FAD/NAD(P)-binding domain"/>
    <property type="match status" value="1"/>
</dbReference>
<keyword evidence="4 9" id="KW-0560">Oxidoreductase</keyword>
<dbReference type="InterPro" id="IPR050407">
    <property type="entry name" value="Geranylgeranyl_reductase"/>
</dbReference>
<dbReference type="EMBL" id="LNGD01000010">
    <property type="protein sequence ID" value="KYC53702.1"/>
    <property type="molecule type" value="Genomic_DNA"/>
</dbReference>
<dbReference type="GO" id="GO:0008654">
    <property type="term" value="P:phospholipid biosynthetic process"/>
    <property type="evidence" value="ECO:0007669"/>
    <property type="project" value="UniProtKB-KW"/>
</dbReference>
<dbReference type="Gene3D" id="3.50.50.60">
    <property type="entry name" value="FAD/NAD(P)-binding domain"/>
    <property type="match status" value="1"/>
</dbReference>
<proteinExistence type="predicted"/>
<gene>
    <name evidence="9" type="ORF">AMQ74_00321</name>
</gene>
<name>A0A150J8X7_9EURY</name>
<evidence type="ECO:0000313" key="9">
    <source>
        <dbReference type="EMBL" id="KYC53702.1"/>
    </source>
</evidence>
<dbReference type="InterPro" id="IPR054715">
    <property type="entry name" value="GGR_cat"/>
</dbReference>
<keyword evidence="6" id="KW-0594">Phospholipid biosynthesis</keyword>
<dbReference type="EC" id="1.3.7.11" evidence="9"/>
<dbReference type="PRINTS" id="PR00420">
    <property type="entry name" value="RNGMNOXGNASE"/>
</dbReference>
<dbReference type="AlphaFoldDB" id="A0A150J8X7"/>
<keyword evidence="3" id="KW-0274">FAD</keyword>
<dbReference type="PANTHER" id="PTHR42685:SF18">
    <property type="entry name" value="DIGERANYLGERANYLGLYCEROPHOSPHOLIPID REDUCTASE"/>
    <property type="match status" value="1"/>
</dbReference>
<dbReference type="NCBIfam" id="TIGR02032">
    <property type="entry name" value="GG-red-SF"/>
    <property type="match status" value="1"/>
</dbReference>
<dbReference type="InterPro" id="IPR036188">
    <property type="entry name" value="FAD/NAD-bd_sf"/>
</dbReference>
<keyword evidence="7" id="KW-1208">Phospholipid metabolism</keyword>
<dbReference type="GO" id="GO:0016628">
    <property type="term" value="F:oxidoreductase activity, acting on the CH-CH group of donors, NAD or NADP as acceptor"/>
    <property type="evidence" value="ECO:0007669"/>
    <property type="project" value="InterPro"/>
</dbReference>
<feature type="domain" description="Digeranylgeranylglycerophospholipid reductase catalytic" evidence="8">
    <location>
        <begin position="179"/>
        <end position="259"/>
    </location>
</feature>
<accession>A0A150J8X7</accession>
<comment type="caution">
    <text evidence="9">The sequence shown here is derived from an EMBL/GenBank/DDBJ whole genome shotgun (WGS) entry which is preliminary data.</text>
</comment>
<dbReference type="Pfam" id="PF22578">
    <property type="entry name" value="GGR_cat"/>
    <property type="match status" value="1"/>
</dbReference>
<evidence type="ECO:0000259" key="8">
    <source>
        <dbReference type="Pfam" id="PF22578"/>
    </source>
</evidence>
<keyword evidence="1" id="KW-0444">Lipid biosynthesis</keyword>
<evidence type="ECO:0000256" key="7">
    <source>
        <dbReference type="ARBA" id="ARBA00023264"/>
    </source>
</evidence>
<evidence type="ECO:0000256" key="1">
    <source>
        <dbReference type="ARBA" id="ARBA00022516"/>
    </source>
</evidence>
<evidence type="ECO:0000313" key="10">
    <source>
        <dbReference type="Proteomes" id="UP000075578"/>
    </source>
</evidence>
<evidence type="ECO:0000256" key="5">
    <source>
        <dbReference type="ARBA" id="ARBA00023098"/>
    </source>
</evidence>
<reference evidence="9 10" key="1">
    <citation type="journal article" date="2016" name="ISME J.">
        <title>Chasing the elusive Euryarchaeota class WSA2: genomes reveal a uniquely fastidious methyl-reducing methanogen.</title>
        <authorList>
            <person name="Nobu M.K."/>
            <person name="Narihiro T."/>
            <person name="Kuroda K."/>
            <person name="Mei R."/>
            <person name="Liu W.T."/>
        </authorList>
    </citation>
    <scope>NUCLEOTIDE SEQUENCE [LARGE SCALE GENOMIC DNA]</scope>
    <source>
        <strain evidence="9">U1lsi0528_Bin089</strain>
    </source>
</reference>
<evidence type="ECO:0000256" key="3">
    <source>
        <dbReference type="ARBA" id="ARBA00022827"/>
    </source>
</evidence>
<dbReference type="Proteomes" id="UP000075578">
    <property type="component" value="Unassembled WGS sequence"/>
</dbReference>
<evidence type="ECO:0000256" key="6">
    <source>
        <dbReference type="ARBA" id="ARBA00023209"/>
    </source>
</evidence>
<evidence type="ECO:0000256" key="4">
    <source>
        <dbReference type="ARBA" id="ARBA00023002"/>
    </source>
</evidence>
<keyword evidence="2" id="KW-0285">Flavoprotein</keyword>
<keyword evidence="5" id="KW-0443">Lipid metabolism</keyword>
<dbReference type="Gene3D" id="3.30.9.10">
    <property type="entry name" value="D-Amino Acid Oxidase, subunit A, domain 2"/>
    <property type="match status" value="1"/>
</dbReference>
<organism evidence="9 10">
    <name type="scientific">Candidatus Methanofastidiosum methylothiophilum</name>
    <dbReference type="NCBI Taxonomy" id="1705564"/>
    <lineage>
        <taxon>Archaea</taxon>
        <taxon>Methanobacteriati</taxon>
        <taxon>Methanobacteriota</taxon>
        <taxon>Stenosarchaea group</taxon>
        <taxon>Candidatus Methanofastidiosia</taxon>
        <taxon>Candidatus Methanofastidiosales</taxon>
        <taxon>Candidatus Methanofastidiosaceae</taxon>
        <taxon>Candidatus Methanofastidiosum</taxon>
    </lineage>
</organism>
<dbReference type="InterPro" id="IPR011777">
    <property type="entry name" value="Geranylgeranyl_Rdtase_fam"/>
</dbReference>
<evidence type="ECO:0000256" key="2">
    <source>
        <dbReference type="ARBA" id="ARBA00022630"/>
    </source>
</evidence>
<dbReference type="Pfam" id="PF12831">
    <property type="entry name" value="FAD_oxidored"/>
    <property type="match status" value="1"/>
</dbReference>
<sequence>MKTYKCDVLVVGGGPAGSNAARYAAKGADVILIEKKKEIGGPVQCAEGVSQGLFEKLEMKQSNRYISTNIEFVKLISPNGTVIRLDGEKVKYWKSGMILDREVFDKAIAKEAARNGADFLMKTRFVSAKRTSNGVTVKAKQMNEDIQIDAKILIGADGPPSIVAKSLGMDTTVPLRYLESGIQYLMMPMEIEPCIELYFGDCYAPGGYSWIFPKGDDQANVGLGVLPVKAKETAQYYLDKFIQRPRFKKAKIVEVNAGAIPVNGPLKEPYMDNLLLAGDAGRFVNPLTGGGIHTAIITGKHAGELAVEAIAKEDYSKDFLKKYNDMWKPDIYEELDKCLKAQEAFMKLTEKDLDSIAETLKDLKLETISTISILKAIIAKNPGLLLKFGKFM</sequence>
<protein>
    <submittedName>
        <fullName evidence="9">Digeranylgeranylglycerophospholipid reductase</fullName>
        <ecNumber evidence="9">1.3.7.11</ecNumber>
    </submittedName>
</protein>